<keyword evidence="2" id="KW-1133">Transmembrane helix</keyword>
<proteinExistence type="predicted"/>
<feature type="transmembrane region" description="Helical" evidence="2">
    <location>
        <begin position="136"/>
        <end position="153"/>
    </location>
</feature>
<keyword evidence="4" id="KW-1185">Reference proteome</keyword>
<evidence type="ECO:0000256" key="2">
    <source>
        <dbReference type="SAM" id="Phobius"/>
    </source>
</evidence>
<feature type="transmembrane region" description="Helical" evidence="2">
    <location>
        <begin position="105"/>
        <end position="129"/>
    </location>
</feature>
<evidence type="ECO:0000313" key="4">
    <source>
        <dbReference type="Proteomes" id="UP000280668"/>
    </source>
</evidence>
<feature type="transmembrane region" description="Helical" evidence="2">
    <location>
        <begin position="81"/>
        <end position="99"/>
    </location>
</feature>
<feature type="transmembrane region" description="Helical" evidence="2">
    <location>
        <begin position="47"/>
        <end position="69"/>
    </location>
</feature>
<dbReference type="AlphaFoldDB" id="A0A3N2BA62"/>
<keyword evidence="2" id="KW-0472">Membrane</keyword>
<keyword evidence="2" id="KW-0812">Transmembrane</keyword>
<feature type="region of interest" description="Disordered" evidence="1">
    <location>
        <begin position="1"/>
        <end position="40"/>
    </location>
</feature>
<accession>A0A3N2BA62</accession>
<evidence type="ECO:0000256" key="1">
    <source>
        <dbReference type="SAM" id="MobiDB-lite"/>
    </source>
</evidence>
<dbReference type="RefSeq" id="WP_123302753.1">
    <property type="nucleotide sequence ID" value="NZ_RKHK01000001.1"/>
</dbReference>
<evidence type="ECO:0000313" key="3">
    <source>
        <dbReference type="EMBL" id="ROR72145.1"/>
    </source>
</evidence>
<name>A0A3N2BA62_9MICO</name>
<comment type="caution">
    <text evidence="3">The sequence shown here is derived from an EMBL/GenBank/DDBJ whole genome shotgun (WGS) entry which is preliminary data.</text>
</comment>
<dbReference type="EMBL" id="RKHK01000001">
    <property type="protein sequence ID" value="ROR72145.1"/>
    <property type="molecule type" value="Genomic_DNA"/>
</dbReference>
<dbReference type="Proteomes" id="UP000280668">
    <property type="component" value="Unassembled WGS sequence"/>
</dbReference>
<organism evidence="3 4">
    <name type="scientific">Bogoriella caseilytica</name>
    <dbReference type="NCBI Taxonomy" id="56055"/>
    <lineage>
        <taxon>Bacteria</taxon>
        <taxon>Bacillati</taxon>
        <taxon>Actinomycetota</taxon>
        <taxon>Actinomycetes</taxon>
        <taxon>Micrococcales</taxon>
        <taxon>Bogoriellaceae</taxon>
        <taxon>Bogoriella</taxon>
    </lineage>
</organism>
<feature type="compositionally biased region" description="Basic and acidic residues" evidence="1">
    <location>
        <begin position="12"/>
        <end position="29"/>
    </location>
</feature>
<sequence length="161" mass="16018">MTDRPAAGPGAHEGEPGGHETEPGGHEAEPGGPEAGPGPSNRRWDSWGLLALAAVFIVGAMSGLVATLLHRVVAFDLPAGLVGALAVAAVSGMLARAAADFGGVLLNAAALLIAILALTYLGGGTNVLVADDNTSLFLLLGVPVLAVLVPALTPRSWYGDA</sequence>
<protein>
    <submittedName>
        <fullName evidence="3">Uncharacterized protein</fullName>
    </submittedName>
</protein>
<reference evidence="3 4" key="1">
    <citation type="submission" date="2018-11" db="EMBL/GenBank/DDBJ databases">
        <title>Sequencing the genomes of 1000 actinobacteria strains.</title>
        <authorList>
            <person name="Klenk H.-P."/>
        </authorList>
    </citation>
    <scope>NUCLEOTIDE SEQUENCE [LARGE SCALE GENOMIC DNA]</scope>
    <source>
        <strain evidence="3 4">DSM 11294</strain>
    </source>
</reference>
<feature type="compositionally biased region" description="Low complexity" evidence="1">
    <location>
        <begin position="1"/>
        <end position="10"/>
    </location>
</feature>
<gene>
    <name evidence="3" type="ORF">EDD31_0492</name>
</gene>